<reference evidence="3 4" key="1">
    <citation type="submission" date="2022-11" db="EMBL/GenBank/DDBJ databases">
        <title>Deinococcus ZS9-10, Low Temperature and Draught-tolerating, UV-resistant Bacteria from Continental Antarctica.</title>
        <authorList>
            <person name="Cheng L."/>
        </authorList>
    </citation>
    <scope>NUCLEOTIDE SEQUENCE [LARGE SCALE GENOMIC DNA]</scope>
    <source>
        <strain evidence="3 4">ZS9-10</strain>
    </source>
</reference>
<dbReference type="EMBL" id="JAPMIV010000002">
    <property type="protein sequence ID" value="MDV6373491.1"/>
    <property type="molecule type" value="Genomic_DNA"/>
</dbReference>
<dbReference type="InterPro" id="IPR026278">
    <property type="entry name" value="KhtT"/>
</dbReference>
<feature type="compositionally biased region" description="Basic and acidic residues" evidence="1">
    <location>
        <begin position="162"/>
        <end position="181"/>
    </location>
</feature>
<dbReference type="Pfam" id="PF25991">
    <property type="entry name" value="KhtT_N"/>
    <property type="match status" value="1"/>
</dbReference>
<evidence type="ECO:0000313" key="4">
    <source>
        <dbReference type="Proteomes" id="UP001276150"/>
    </source>
</evidence>
<dbReference type="PANTHER" id="PTHR30445:SF8">
    <property type="entry name" value="K(+)_H(+) ANTIPORTER SUBUNIT KHTT"/>
    <property type="match status" value="1"/>
</dbReference>
<dbReference type="InterPro" id="IPR036721">
    <property type="entry name" value="RCK_C_sf"/>
</dbReference>
<dbReference type="Proteomes" id="UP001276150">
    <property type="component" value="Unassembled WGS sequence"/>
</dbReference>
<dbReference type="Gene3D" id="3.30.70.1450">
    <property type="entry name" value="Regulator of K+ conductance, C-terminal domain"/>
    <property type="match status" value="1"/>
</dbReference>
<dbReference type="PANTHER" id="PTHR30445">
    <property type="entry name" value="K(+)_H(+) ANTIPORTER SUBUNIT KHTT"/>
    <property type="match status" value="1"/>
</dbReference>
<proteinExistence type="predicted"/>
<dbReference type="SUPFAM" id="SSF116726">
    <property type="entry name" value="TrkA C-terminal domain-like"/>
    <property type="match status" value="1"/>
</dbReference>
<evidence type="ECO:0000256" key="1">
    <source>
        <dbReference type="SAM" id="MobiDB-lite"/>
    </source>
</evidence>
<gene>
    <name evidence="3" type="ORF">ORD21_02625</name>
</gene>
<evidence type="ECO:0000313" key="3">
    <source>
        <dbReference type="EMBL" id="MDV6373491.1"/>
    </source>
</evidence>
<keyword evidence="4" id="KW-1185">Reference proteome</keyword>
<name>A0ABU4DM25_9DEIO</name>
<dbReference type="InterPro" id="IPR050144">
    <property type="entry name" value="AAE_transporter"/>
</dbReference>
<protein>
    <submittedName>
        <fullName evidence="3">Cation:proton antiporter regulatory subunit</fullName>
    </submittedName>
</protein>
<evidence type="ECO:0000259" key="2">
    <source>
        <dbReference type="PROSITE" id="PS51202"/>
    </source>
</evidence>
<feature type="region of interest" description="Disordered" evidence="1">
    <location>
        <begin position="161"/>
        <end position="181"/>
    </location>
</feature>
<dbReference type="RefSeq" id="WP_317638793.1">
    <property type="nucleotide sequence ID" value="NZ_JAPMIV010000002.1"/>
</dbReference>
<feature type="domain" description="RCK C-terminal" evidence="2">
    <location>
        <begin position="75"/>
        <end position="160"/>
    </location>
</feature>
<dbReference type="InterPro" id="IPR058776">
    <property type="entry name" value="KhtT-like_N"/>
</dbReference>
<dbReference type="PROSITE" id="PS51202">
    <property type="entry name" value="RCK_C"/>
    <property type="match status" value="1"/>
</dbReference>
<dbReference type="PIRSF" id="PIRSF005028">
    <property type="entry name" value="KhtT"/>
    <property type="match status" value="1"/>
</dbReference>
<sequence length="181" mass="19379">MVKLDETSLPGVGMRYDFDGKFGKRVGVITHRDGRRELFVSLKADPDACAQSIVLDEKESEVVADLLGGSTVTRRLAQSMQDIEGLAMDWLPLTDTTPFNGKPLGGTMLRTRTGSSIVAIMRGGGAIPAPGPEFILRAGDIVVVVGTAEGVTRAARLLNGEPEIKDPKKETRLEKSLAETS</sequence>
<dbReference type="InterPro" id="IPR006037">
    <property type="entry name" value="RCK_C"/>
</dbReference>
<organism evidence="3 4">
    <name type="scientific">Deinococcus arenicola</name>
    <dbReference type="NCBI Taxonomy" id="2994950"/>
    <lineage>
        <taxon>Bacteria</taxon>
        <taxon>Thermotogati</taxon>
        <taxon>Deinococcota</taxon>
        <taxon>Deinococci</taxon>
        <taxon>Deinococcales</taxon>
        <taxon>Deinococcaceae</taxon>
        <taxon>Deinococcus</taxon>
    </lineage>
</organism>
<comment type="caution">
    <text evidence="3">The sequence shown here is derived from an EMBL/GenBank/DDBJ whole genome shotgun (WGS) entry which is preliminary data.</text>
</comment>
<dbReference type="Pfam" id="PF02080">
    <property type="entry name" value="TrkA_C"/>
    <property type="match status" value="1"/>
</dbReference>
<accession>A0ABU4DM25</accession>